<dbReference type="EMBL" id="CAMXCT010001081">
    <property type="protein sequence ID" value="CAI3986429.1"/>
    <property type="molecule type" value="Genomic_DNA"/>
</dbReference>
<proteinExistence type="predicted"/>
<reference evidence="2 3" key="2">
    <citation type="submission" date="2024-05" db="EMBL/GenBank/DDBJ databases">
        <authorList>
            <person name="Chen Y."/>
            <person name="Shah S."/>
            <person name="Dougan E. K."/>
            <person name="Thang M."/>
            <person name="Chan C."/>
        </authorList>
    </citation>
    <scope>NUCLEOTIDE SEQUENCE [LARGE SCALE GENOMIC DNA]</scope>
</reference>
<dbReference type="Proteomes" id="UP001152797">
    <property type="component" value="Unassembled WGS sequence"/>
</dbReference>
<comment type="caution">
    <text evidence="1">The sequence shown here is derived from an EMBL/GenBank/DDBJ whole genome shotgun (WGS) entry which is preliminary data.</text>
</comment>
<dbReference type="EMBL" id="CAMXCT020001081">
    <property type="protein sequence ID" value="CAL1139804.1"/>
    <property type="molecule type" value="Genomic_DNA"/>
</dbReference>
<accession>A0A9P1C7G6</accession>
<gene>
    <name evidence="1" type="ORF">C1SCF055_LOCUS13783</name>
</gene>
<dbReference type="EMBL" id="CAMXCT030001081">
    <property type="protein sequence ID" value="CAL4773741.1"/>
    <property type="molecule type" value="Genomic_DNA"/>
</dbReference>
<sequence>MDPAVAKGVKSSKQRNQEIRNEAPRFYALQRAEKAKSAVKGAAQVVYWGATGISLAGACKKASTGHHNLKIIGSAVGLAGDAAGELSKHCGGSPEKKLSAGLASLREKLVHETEGLKKATDEFYALLPQDLPGVERTPEKAAGSALMQGARAANKAVAGGGSTVKEAGKRLGLLKDVHLRAAGYVTRSNYREVPKSDRCSLRARRLGITSSSIVFAVGGLEVAGAIYQLYSKSATKKQVDQLVALADKHDQELDELLRVAEAVARGETPQTAAFESLERTCRAIEGTLNILGEIKKDLRELMRQATVNNTAIQGTSALGITALCVAPVVAVPCGIAFAVFASTSAVTSVGAAVAEMIIDGKQQQQLMDLREKLQASMQKLEEEEDEEGGWTIDKWVQGSRTFASFASSVLDLGEKITGKIIFKAGKLACDGAKTAAKALGIVGGGVGIAVGLIDVVNGVASLVKGCATAKAAGELVDVIEREEKKLEEQLEKFYGPQDPQ</sequence>
<evidence type="ECO:0000313" key="3">
    <source>
        <dbReference type="Proteomes" id="UP001152797"/>
    </source>
</evidence>
<evidence type="ECO:0000313" key="1">
    <source>
        <dbReference type="EMBL" id="CAI3986429.1"/>
    </source>
</evidence>
<evidence type="ECO:0000313" key="2">
    <source>
        <dbReference type="EMBL" id="CAL4773741.1"/>
    </source>
</evidence>
<dbReference type="AlphaFoldDB" id="A0A9P1C7G6"/>
<keyword evidence="3" id="KW-1185">Reference proteome</keyword>
<organism evidence="1">
    <name type="scientific">Cladocopium goreaui</name>
    <dbReference type="NCBI Taxonomy" id="2562237"/>
    <lineage>
        <taxon>Eukaryota</taxon>
        <taxon>Sar</taxon>
        <taxon>Alveolata</taxon>
        <taxon>Dinophyceae</taxon>
        <taxon>Suessiales</taxon>
        <taxon>Symbiodiniaceae</taxon>
        <taxon>Cladocopium</taxon>
    </lineage>
</organism>
<protein>
    <submittedName>
        <fullName evidence="1">Uncharacterized protein</fullName>
    </submittedName>
</protein>
<name>A0A9P1C7G6_9DINO</name>
<reference evidence="1" key="1">
    <citation type="submission" date="2022-10" db="EMBL/GenBank/DDBJ databases">
        <authorList>
            <person name="Chen Y."/>
            <person name="Dougan E. K."/>
            <person name="Chan C."/>
            <person name="Rhodes N."/>
            <person name="Thang M."/>
        </authorList>
    </citation>
    <scope>NUCLEOTIDE SEQUENCE</scope>
</reference>